<evidence type="ECO:0000313" key="2">
    <source>
        <dbReference type="Proteomes" id="UP001157418"/>
    </source>
</evidence>
<organism evidence="1 2">
    <name type="scientific">Lactuca virosa</name>
    <dbReference type="NCBI Taxonomy" id="75947"/>
    <lineage>
        <taxon>Eukaryota</taxon>
        <taxon>Viridiplantae</taxon>
        <taxon>Streptophyta</taxon>
        <taxon>Embryophyta</taxon>
        <taxon>Tracheophyta</taxon>
        <taxon>Spermatophyta</taxon>
        <taxon>Magnoliopsida</taxon>
        <taxon>eudicotyledons</taxon>
        <taxon>Gunneridae</taxon>
        <taxon>Pentapetalae</taxon>
        <taxon>asterids</taxon>
        <taxon>campanulids</taxon>
        <taxon>Asterales</taxon>
        <taxon>Asteraceae</taxon>
        <taxon>Cichorioideae</taxon>
        <taxon>Cichorieae</taxon>
        <taxon>Lactucinae</taxon>
        <taxon>Lactuca</taxon>
    </lineage>
</organism>
<sequence length="142" mass="16080">MIECLHLSPLAQALTMAESVPLVHLLKTYAYTSYVLADDVINFEVYSRKTSISKSRFCRILGFDSTEGLVDLDSISSTDLIHMFYHMGYLGDITLLSKFREPNLPTMWNGLFTLCFKSLSKRIVGSDSGSNLFYTIIFGIYH</sequence>
<comment type="caution">
    <text evidence="1">The sequence shown here is derived from an EMBL/GenBank/DDBJ whole genome shotgun (WGS) entry which is preliminary data.</text>
</comment>
<keyword evidence="2" id="KW-1185">Reference proteome</keyword>
<proteinExistence type="predicted"/>
<evidence type="ECO:0000313" key="1">
    <source>
        <dbReference type="EMBL" id="CAH1451329.1"/>
    </source>
</evidence>
<reference evidence="1 2" key="1">
    <citation type="submission" date="2022-01" db="EMBL/GenBank/DDBJ databases">
        <authorList>
            <person name="Xiong W."/>
            <person name="Schranz E."/>
        </authorList>
    </citation>
    <scope>NUCLEOTIDE SEQUENCE [LARGE SCALE GENOMIC DNA]</scope>
</reference>
<dbReference type="Proteomes" id="UP001157418">
    <property type="component" value="Unassembled WGS sequence"/>
</dbReference>
<dbReference type="EMBL" id="CAKMRJ010005745">
    <property type="protein sequence ID" value="CAH1451329.1"/>
    <property type="molecule type" value="Genomic_DNA"/>
</dbReference>
<dbReference type="AlphaFoldDB" id="A0AAU9PML8"/>
<protein>
    <submittedName>
        <fullName evidence="1">Uncharacterized protein</fullName>
    </submittedName>
</protein>
<name>A0AAU9PML8_9ASTR</name>
<gene>
    <name evidence="1" type="ORF">LVIROSA_LOCUS36692</name>
</gene>
<accession>A0AAU9PML8</accession>